<gene>
    <name evidence="5" type="primary">rhaR_4</name>
    <name evidence="5" type="ORF">DSM106044_03232</name>
</gene>
<name>A0A4U8Q546_9FIRM</name>
<dbReference type="AlphaFoldDB" id="A0A4U8Q546"/>
<evidence type="ECO:0000256" key="1">
    <source>
        <dbReference type="ARBA" id="ARBA00023015"/>
    </source>
</evidence>
<dbReference type="GO" id="GO:0043565">
    <property type="term" value="F:sequence-specific DNA binding"/>
    <property type="evidence" value="ECO:0007669"/>
    <property type="project" value="InterPro"/>
</dbReference>
<dbReference type="InterPro" id="IPR014710">
    <property type="entry name" value="RmlC-like_jellyroll"/>
</dbReference>
<protein>
    <submittedName>
        <fullName evidence="5">L-rhamnose operon transcriptional activator RhaR</fullName>
    </submittedName>
</protein>
<dbReference type="RefSeq" id="WP_047832705.1">
    <property type="nucleotide sequence ID" value="NZ_QGQD01000061.1"/>
</dbReference>
<evidence type="ECO:0000313" key="5">
    <source>
        <dbReference type="EMBL" id="TLC99930.1"/>
    </source>
</evidence>
<dbReference type="GO" id="GO:0003700">
    <property type="term" value="F:DNA-binding transcription factor activity"/>
    <property type="evidence" value="ECO:0007669"/>
    <property type="project" value="InterPro"/>
</dbReference>
<keyword evidence="6" id="KW-1185">Reference proteome</keyword>
<keyword evidence="1" id="KW-0805">Transcription regulation</keyword>
<dbReference type="InterPro" id="IPR020449">
    <property type="entry name" value="Tscrpt_reg_AraC-type_HTH"/>
</dbReference>
<evidence type="ECO:0000259" key="4">
    <source>
        <dbReference type="PROSITE" id="PS01124"/>
    </source>
</evidence>
<feature type="domain" description="HTH araC/xylS-type" evidence="4">
    <location>
        <begin position="186"/>
        <end position="284"/>
    </location>
</feature>
<accession>A0A4U8Q546</accession>
<evidence type="ECO:0000313" key="6">
    <source>
        <dbReference type="Proteomes" id="UP000306509"/>
    </source>
</evidence>
<dbReference type="PRINTS" id="PR00032">
    <property type="entry name" value="HTHARAC"/>
</dbReference>
<dbReference type="EMBL" id="QGQD01000061">
    <property type="protein sequence ID" value="TLC99930.1"/>
    <property type="molecule type" value="Genomic_DNA"/>
</dbReference>
<dbReference type="PANTHER" id="PTHR43280">
    <property type="entry name" value="ARAC-FAMILY TRANSCRIPTIONAL REGULATOR"/>
    <property type="match status" value="1"/>
</dbReference>
<dbReference type="Proteomes" id="UP000306509">
    <property type="component" value="Unassembled WGS sequence"/>
</dbReference>
<dbReference type="InterPro" id="IPR037923">
    <property type="entry name" value="HTH-like"/>
</dbReference>
<sequence>MEKKSTIDMKQIALGDKENLVMMPCSQDDMESHDHRFFELVYVTCGTCIHTLNDVSSELTQGDYFIVDYGSVHCYSQSRNLNLINCLFLPEVIDNTLHGCHSFDALIQGCLIRYYTPSLMQTPANCIFHDEDKRVLQLLTGMSEEYREKRPGYTEIFRCRLIEILILTLRGIVKSNVRITKNEIVLDAIQYVDRNYREHITLGMFCQEHHFSLQYISRKFKQETGITFREYLQKIRIEKSCVLLAGSDLRISEIASAVGYDDIKFFNSMFKKLVMMSPREYRKLMP</sequence>
<dbReference type="Gene3D" id="2.60.120.10">
    <property type="entry name" value="Jelly Rolls"/>
    <property type="match status" value="1"/>
</dbReference>
<dbReference type="SMART" id="SM00342">
    <property type="entry name" value="HTH_ARAC"/>
    <property type="match status" value="1"/>
</dbReference>
<dbReference type="Pfam" id="PF12833">
    <property type="entry name" value="HTH_18"/>
    <property type="match status" value="1"/>
</dbReference>
<evidence type="ECO:0000256" key="2">
    <source>
        <dbReference type="ARBA" id="ARBA00023125"/>
    </source>
</evidence>
<dbReference type="InterPro" id="IPR018060">
    <property type="entry name" value="HTH_AraC"/>
</dbReference>
<dbReference type="STRING" id="180332.GCA_000797495_00951"/>
<keyword evidence="3" id="KW-0804">Transcription</keyword>
<reference evidence="5 6" key="1">
    <citation type="journal article" date="2019" name="Anaerobe">
        <title>Detection of Robinsoniella peoriensis in multiple bone samples of a trauma patient.</title>
        <authorList>
            <person name="Schrottner P."/>
            <person name="Hartwich K."/>
            <person name="Bunk B."/>
            <person name="Schober I."/>
            <person name="Helbig S."/>
            <person name="Rudolph W.W."/>
            <person name="Gunzer F."/>
        </authorList>
    </citation>
    <scope>NUCLEOTIDE SEQUENCE [LARGE SCALE GENOMIC DNA]</scope>
    <source>
        <strain evidence="5 6">DSM 106044</strain>
    </source>
</reference>
<dbReference type="PROSITE" id="PS01124">
    <property type="entry name" value="HTH_ARAC_FAMILY_2"/>
    <property type="match status" value="1"/>
</dbReference>
<dbReference type="SUPFAM" id="SSF51215">
    <property type="entry name" value="Regulatory protein AraC"/>
    <property type="match status" value="1"/>
</dbReference>
<proteinExistence type="predicted"/>
<dbReference type="PANTHER" id="PTHR43280:SF28">
    <property type="entry name" value="HTH-TYPE TRANSCRIPTIONAL ACTIVATOR RHAS"/>
    <property type="match status" value="1"/>
</dbReference>
<evidence type="ECO:0000256" key="3">
    <source>
        <dbReference type="ARBA" id="ARBA00023163"/>
    </source>
</evidence>
<dbReference type="InterPro" id="IPR003313">
    <property type="entry name" value="AraC-bd"/>
</dbReference>
<dbReference type="SUPFAM" id="SSF46689">
    <property type="entry name" value="Homeodomain-like"/>
    <property type="match status" value="2"/>
</dbReference>
<dbReference type="Gene3D" id="1.10.10.60">
    <property type="entry name" value="Homeodomain-like"/>
    <property type="match status" value="2"/>
</dbReference>
<dbReference type="Pfam" id="PF02311">
    <property type="entry name" value="AraC_binding"/>
    <property type="match status" value="1"/>
</dbReference>
<comment type="caution">
    <text evidence="5">The sequence shown here is derived from an EMBL/GenBank/DDBJ whole genome shotgun (WGS) entry which is preliminary data.</text>
</comment>
<organism evidence="5 6">
    <name type="scientific">Robinsoniella peoriensis</name>
    <dbReference type="NCBI Taxonomy" id="180332"/>
    <lineage>
        <taxon>Bacteria</taxon>
        <taxon>Bacillati</taxon>
        <taxon>Bacillota</taxon>
        <taxon>Clostridia</taxon>
        <taxon>Lachnospirales</taxon>
        <taxon>Lachnospiraceae</taxon>
        <taxon>Robinsoniella</taxon>
    </lineage>
</organism>
<keyword evidence="2" id="KW-0238">DNA-binding</keyword>
<dbReference type="InterPro" id="IPR009057">
    <property type="entry name" value="Homeodomain-like_sf"/>
</dbReference>